<feature type="signal peptide" evidence="9">
    <location>
        <begin position="1"/>
        <end position="20"/>
    </location>
</feature>
<dbReference type="GO" id="GO:0005576">
    <property type="term" value="C:extracellular region"/>
    <property type="evidence" value="ECO:0007669"/>
    <property type="project" value="UniProtKB-SubCell"/>
</dbReference>
<keyword evidence="11" id="KW-1185">Reference proteome</keyword>
<protein>
    <recommendedName>
        <fullName evidence="4">superoxide dismutase</fullName>
        <ecNumber evidence="4">1.15.1.1</ecNumber>
    </recommendedName>
</protein>
<gene>
    <name evidence="10" type="ORF">CONLIGDRAFT_639458</name>
</gene>
<dbReference type="Gene3D" id="2.60.40.200">
    <property type="entry name" value="Superoxide dismutase, copper/zinc binding domain"/>
    <property type="match status" value="1"/>
</dbReference>
<comment type="subcellular location">
    <subcellularLocation>
        <location evidence="1">Cell envelope</location>
    </subcellularLocation>
    <subcellularLocation>
        <location evidence="2">Secreted</location>
    </subcellularLocation>
</comment>
<comment type="similarity">
    <text evidence="3">Belongs to the Cu-Zn superoxide dismutase family.</text>
</comment>
<dbReference type="InterPro" id="IPR036423">
    <property type="entry name" value="SOD-like_Cu/Zn_dom_sf"/>
</dbReference>
<evidence type="ECO:0000256" key="4">
    <source>
        <dbReference type="ARBA" id="ARBA00012682"/>
    </source>
</evidence>
<dbReference type="OrthoDB" id="159229at2759"/>
<dbReference type="GO" id="GO:0004784">
    <property type="term" value="F:superoxide dismutase activity"/>
    <property type="evidence" value="ECO:0007669"/>
    <property type="project" value="UniProtKB-EC"/>
</dbReference>
<evidence type="ECO:0000256" key="1">
    <source>
        <dbReference type="ARBA" id="ARBA00004196"/>
    </source>
</evidence>
<accession>A0A1J7JP34</accession>
<dbReference type="AlphaFoldDB" id="A0A1J7JP34"/>
<dbReference type="STRING" id="1408157.A0A1J7JP34"/>
<proteinExistence type="inferred from homology"/>
<evidence type="ECO:0000256" key="5">
    <source>
        <dbReference type="ARBA" id="ARBA00022525"/>
    </source>
</evidence>
<keyword evidence="5" id="KW-0964">Secreted</keyword>
<keyword evidence="9" id="KW-0732">Signal</keyword>
<keyword evidence="6" id="KW-0049">Antioxidant</keyword>
<dbReference type="EMBL" id="KV875093">
    <property type="protein sequence ID" value="OIW35153.1"/>
    <property type="molecule type" value="Genomic_DNA"/>
</dbReference>
<name>A0A1J7JP34_9PEZI</name>
<dbReference type="EC" id="1.15.1.1" evidence="4"/>
<evidence type="ECO:0000256" key="3">
    <source>
        <dbReference type="ARBA" id="ARBA00010457"/>
    </source>
</evidence>
<evidence type="ECO:0000313" key="10">
    <source>
        <dbReference type="EMBL" id="OIW35153.1"/>
    </source>
</evidence>
<dbReference type="FunFam" id="2.60.40.200:FF:000007">
    <property type="entry name" value="Cell surface Cu-only superoxide dismutase 5"/>
    <property type="match status" value="1"/>
</dbReference>
<organism evidence="10 11">
    <name type="scientific">Coniochaeta ligniaria NRRL 30616</name>
    <dbReference type="NCBI Taxonomy" id="1408157"/>
    <lineage>
        <taxon>Eukaryota</taxon>
        <taxon>Fungi</taxon>
        <taxon>Dikarya</taxon>
        <taxon>Ascomycota</taxon>
        <taxon>Pezizomycotina</taxon>
        <taxon>Sordariomycetes</taxon>
        <taxon>Sordariomycetidae</taxon>
        <taxon>Coniochaetales</taxon>
        <taxon>Coniochaetaceae</taxon>
        <taxon>Coniochaeta</taxon>
    </lineage>
</organism>
<feature type="compositionally biased region" description="Polar residues" evidence="8">
    <location>
        <begin position="215"/>
        <end position="228"/>
    </location>
</feature>
<dbReference type="InParanoid" id="A0A1J7JP34"/>
<comment type="catalytic activity">
    <reaction evidence="7">
        <text>2 superoxide + 2 H(+) = H2O2 + O2</text>
        <dbReference type="Rhea" id="RHEA:20696"/>
        <dbReference type="ChEBI" id="CHEBI:15378"/>
        <dbReference type="ChEBI" id="CHEBI:15379"/>
        <dbReference type="ChEBI" id="CHEBI:16240"/>
        <dbReference type="ChEBI" id="CHEBI:18421"/>
        <dbReference type="EC" id="1.15.1.1"/>
    </reaction>
</comment>
<evidence type="ECO:0000313" key="11">
    <source>
        <dbReference type="Proteomes" id="UP000182658"/>
    </source>
</evidence>
<dbReference type="Proteomes" id="UP000182658">
    <property type="component" value="Unassembled WGS sequence"/>
</dbReference>
<feature type="chain" id="PRO_5013153990" description="superoxide dismutase" evidence="9">
    <location>
        <begin position="21"/>
        <end position="275"/>
    </location>
</feature>
<evidence type="ECO:0000256" key="2">
    <source>
        <dbReference type="ARBA" id="ARBA00004613"/>
    </source>
</evidence>
<dbReference type="GO" id="GO:0046872">
    <property type="term" value="F:metal ion binding"/>
    <property type="evidence" value="ECO:0007669"/>
    <property type="project" value="InterPro"/>
</dbReference>
<sequence length="275" mass="28396">MHTSSILSLLTAAAVSLVTAQSIKTGDLGNATVVVNNPPGVVYQATLPDTAFDKAAFPNGGNIQGSIAATSNPDGIGVWFKVRFSNLPKEGGPFTYHIHVDPVPSDGNCTKTLAHLDPFLRGEDPVCDSNFPQTCQVGDLSGKHGKITSDPFEVSYYDQFASTAGGIGAFFGNRSFVVHYPNKTRISCANFAVVDGSSAIIPTSAECSVAPVTSTAVPTPSGNVTTPHPTGGVPQSTKPPVTTTTPVTVSAGNAMRGLSNAFGMVSFAAAIMFML</sequence>
<evidence type="ECO:0000256" key="6">
    <source>
        <dbReference type="ARBA" id="ARBA00022862"/>
    </source>
</evidence>
<feature type="region of interest" description="Disordered" evidence="8">
    <location>
        <begin position="215"/>
        <end position="242"/>
    </location>
</feature>
<evidence type="ECO:0000256" key="9">
    <source>
        <dbReference type="SAM" id="SignalP"/>
    </source>
</evidence>
<evidence type="ECO:0000256" key="7">
    <source>
        <dbReference type="ARBA" id="ARBA00049204"/>
    </source>
</evidence>
<feature type="compositionally biased region" description="Low complexity" evidence="8">
    <location>
        <begin position="233"/>
        <end position="242"/>
    </location>
</feature>
<evidence type="ECO:0000256" key="8">
    <source>
        <dbReference type="SAM" id="MobiDB-lite"/>
    </source>
</evidence>
<reference evidence="10 11" key="1">
    <citation type="submission" date="2016-10" db="EMBL/GenBank/DDBJ databases">
        <title>Draft genome sequence of Coniochaeta ligniaria NRRL30616, a lignocellulolytic fungus for bioabatement of inhibitors in plant biomass hydrolysates.</title>
        <authorList>
            <consortium name="DOE Joint Genome Institute"/>
            <person name="Jimenez D.J."/>
            <person name="Hector R.E."/>
            <person name="Riley R."/>
            <person name="Sun H."/>
            <person name="Grigoriev I.V."/>
            <person name="Van Elsas J.D."/>
            <person name="Nichols N.N."/>
        </authorList>
    </citation>
    <scope>NUCLEOTIDE SEQUENCE [LARGE SCALE GENOMIC DNA]</scope>
    <source>
        <strain evidence="10 11">NRRL 30616</strain>
    </source>
</reference>
<dbReference type="SUPFAM" id="SSF49329">
    <property type="entry name" value="Cu,Zn superoxide dismutase-like"/>
    <property type="match status" value="1"/>
</dbReference>